<sequence>MRVIVIKGAPEKLEYWHLISNVGKVLLVISV</sequence>
<evidence type="ECO:0000313" key="2">
    <source>
        <dbReference type="Proteomes" id="UP000277811"/>
    </source>
</evidence>
<dbReference type="AlphaFoldDB" id="A0A498R173"/>
<name>A0A498R173_9FIRM</name>
<reference evidence="1 2" key="1">
    <citation type="submission" date="2018-06" db="EMBL/GenBank/DDBJ databases">
        <authorList>
            <person name="Strepis N."/>
        </authorList>
    </citation>
    <scope>NUCLEOTIDE SEQUENCE [LARGE SCALE GENOMIC DNA]</scope>
    <source>
        <strain evidence="1">LUCI</strain>
    </source>
</reference>
<organism evidence="1 2">
    <name type="scientific">Lucifera butyrica</name>
    <dbReference type="NCBI Taxonomy" id="1351585"/>
    <lineage>
        <taxon>Bacteria</taxon>
        <taxon>Bacillati</taxon>
        <taxon>Bacillota</taxon>
        <taxon>Negativicutes</taxon>
        <taxon>Veillonellales</taxon>
        <taxon>Veillonellaceae</taxon>
        <taxon>Lucifera</taxon>
    </lineage>
</organism>
<proteinExistence type="predicted"/>
<protein>
    <submittedName>
        <fullName evidence="1">Uncharacterized protein</fullName>
    </submittedName>
</protein>
<dbReference type="Proteomes" id="UP000277811">
    <property type="component" value="Unassembled WGS sequence"/>
</dbReference>
<keyword evidence="2" id="KW-1185">Reference proteome</keyword>
<accession>A0A498R173</accession>
<dbReference type="EMBL" id="UPPP01000051">
    <property type="protein sequence ID" value="VBB04905.1"/>
    <property type="molecule type" value="Genomic_DNA"/>
</dbReference>
<evidence type="ECO:0000313" key="1">
    <source>
        <dbReference type="EMBL" id="VBB04905.1"/>
    </source>
</evidence>
<gene>
    <name evidence="1" type="ORF">LUCI_0111</name>
</gene>